<dbReference type="InterPro" id="IPR005615">
    <property type="entry name" value="Glutathione_synthase"/>
</dbReference>
<accession>A0A976M3P7</accession>
<keyword evidence="1 3" id="KW-0479">Metal-binding</keyword>
<dbReference type="GO" id="GO:0005524">
    <property type="term" value="F:ATP binding"/>
    <property type="evidence" value="ECO:0007669"/>
    <property type="project" value="UniProtKB-UniRule"/>
</dbReference>
<feature type="binding site" evidence="2">
    <location>
        <position position="446"/>
    </location>
    <ligand>
        <name>ATP</name>
        <dbReference type="ChEBI" id="CHEBI:30616"/>
    </ligand>
</feature>
<feature type="binding site" evidence="2">
    <location>
        <begin position="549"/>
        <end position="552"/>
    </location>
    <ligand>
        <name>ATP</name>
        <dbReference type="ChEBI" id="CHEBI:30616"/>
    </ligand>
</feature>
<dbReference type="Gene3D" id="3.40.50.1760">
    <property type="entry name" value="Glutathione synthase, substrate-binding domain superfamily, eukaryotic"/>
    <property type="match status" value="1"/>
</dbReference>
<keyword evidence="1 2" id="KW-0547">Nucleotide-binding</keyword>
<evidence type="ECO:0000256" key="2">
    <source>
        <dbReference type="PIRSR" id="PIRSR001558-1"/>
    </source>
</evidence>
<reference evidence="5" key="1">
    <citation type="submission" date="2022-07" db="EMBL/GenBank/DDBJ databases">
        <title>Evaluation of T. orientalis genome assembly methods using nanopore sequencing and analysis of variation between genomes.</title>
        <authorList>
            <person name="Yam J."/>
            <person name="Micallef M.L."/>
            <person name="Liu M."/>
            <person name="Djordjevic S.P."/>
            <person name="Bogema D.R."/>
            <person name="Jenkins C."/>
        </authorList>
    </citation>
    <scope>NUCLEOTIDE SEQUENCE</scope>
    <source>
        <strain evidence="5">Fish Creek</strain>
    </source>
</reference>
<feature type="binding site" evidence="2">
    <location>
        <position position="605"/>
    </location>
    <ligand>
        <name>substrate</name>
    </ligand>
</feature>
<keyword evidence="1 2" id="KW-0067">ATP-binding</keyword>
<organism evidence="5 6">
    <name type="scientific">Theileria orientalis</name>
    <dbReference type="NCBI Taxonomy" id="68886"/>
    <lineage>
        <taxon>Eukaryota</taxon>
        <taxon>Sar</taxon>
        <taxon>Alveolata</taxon>
        <taxon>Apicomplexa</taxon>
        <taxon>Aconoidasida</taxon>
        <taxon>Piroplasmida</taxon>
        <taxon>Theileriidae</taxon>
        <taxon>Theileria</taxon>
    </lineage>
</organism>
<comment type="catalytic activity">
    <reaction evidence="1">
        <text>gamma-L-glutamyl-L-cysteine + glycine + ATP = glutathione + ADP + phosphate + H(+)</text>
        <dbReference type="Rhea" id="RHEA:13557"/>
        <dbReference type="ChEBI" id="CHEBI:15378"/>
        <dbReference type="ChEBI" id="CHEBI:30616"/>
        <dbReference type="ChEBI" id="CHEBI:43474"/>
        <dbReference type="ChEBI" id="CHEBI:57305"/>
        <dbReference type="ChEBI" id="CHEBI:57925"/>
        <dbReference type="ChEBI" id="CHEBI:58173"/>
        <dbReference type="ChEBI" id="CHEBI:456216"/>
        <dbReference type="EC" id="6.3.2.3"/>
    </reaction>
</comment>
<evidence type="ECO:0000313" key="5">
    <source>
        <dbReference type="EMBL" id="UKJ87779.2"/>
    </source>
</evidence>
<keyword evidence="1 5" id="KW-0436">Ligase</keyword>
<dbReference type="GO" id="GO:0004363">
    <property type="term" value="F:glutathione synthase activity"/>
    <property type="evidence" value="ECO:0007669"/>
    <property type="project" value="UniProtKB-UniRule"/>
</dbReference>
<proteinExistence type="inferred from homology"/>
<dbReference type="SUPFAM" id="SSF56059">
    <property type="entry name" value="Glutathione synthetase ATP-binding domain-like"/>
    <property type="match status" value="1"/>
</dbReference>
<dbReference type="Gene3D" id="3.30.470.20">
    <property type="entry name" value="ATP-grasp fold, B domain"/>
    <property type="match status" value="1"/>
</dbReference>
<dbReference type="GO" id="GO:0000287">
    <property type="term" value="F:magnesium ion binding"/>
    <property type="evidence" value="ECO:0007669"/>
    <property type="project" value="UniProtKB-UniRule"/>
</dbReference>
<evidence type="ECO:0000259" key="4">
    <source>
        <dbReference type="Pfam" id="PF03199"/>
    </source>
</evidence>
<sequence>MYRLLSELTDLVLTFIECDTKGNENKVRIPSKYKLISKDSKVEVARDSARSLLFKGGMAQDYSKLNQVTEESDDNFMFEAFDGCLKVVNFVLLPSPFPLKYYEKCCISSTILTEVVDEMSVNLQLLNELFKPILKYDKFVKDLLSISNEVYGPGGRKITEDLRTHISRSDYFIHIENLDRESSEREFCRYCQYDHCLCHFGRTATSGQEKPDFKLVEINLGAASVSYHSGQAYKVHDKVLTTSIIDLHESDKEKTEKLVSEKKTLHMNNDPDMSFTLPISESHKAYLNRYTPIFGQKRVCVFLITKDNLHNYYDTYFISNDLYEKYGTHVRTVCGRQMIDWMKRKMLFLASDWEYNPDGTVKFTDYSCYGSKLKPGRLVLNLDPQATNFEALNTSKACFEISTLYYRDFFDAEQMVTDDRIYVRKFLEYSDCVKIPNAPIQLVNTKRAQMYFSSPENVDELLSSYNKRVKGVMRNKGLSDLVKGTSILQVDPSLESSVEVVNDAIKNPHKYVLKANREAGSACTFGKDISLKLKQYMDDKEELSQYVLMKKISVPSQPGLFVKHLKNGSFEVFGYHSLTELGIYHYALYDGNECKVNEANGYLARTKPEFATGGGLSAGFGYVNSILLF</sequence>
<evidence type="ECO:0000313" key="6">
    <source>
        <dbReference type="Proteomes" id="UP000244803"/>
    </source>
</evidence>
<dbReference type="EMBL" id="CP056065">
    <property type="protein sequence ID" value="UKJ87779.2"/>
    <property type="molecule type" value="Genomic_DNA"/>
</dbReference>
<dbReference type="SUPFAM" id="SSF52440">
    <property type="entry name" value="PreATP-grasp domain"/>
    <property type="match status" value="1"/>
</dbReference>
<dbReference type="Proteomes" id="UP000244803">
    <property type="component" value="Chromosome 1"/>
</dbReference>
<dbReference type="InterPro" id="IPR004887">
    <property type="entry name" value="GSH_synth_subst-bd"/>
</dbReference>
<dbReference type="PANTHER" id="PTHR11130">
    <property type="entry name" value="GLUTATHIONE SYNTHETASE"/>
    <property type="match status" value="1"/>
</dbReference>
<dbReference type="Pfam" id="PF03199">
    <property type="entry name" value="GSH_synthase"/>
    <property type="match status" value="1"/>
</dbReference>
<feature type="domain" description="Glutathione synthase substrate-binding" evidence="4">
    <location>
        <begin position="300"/>
        <end position="443"/>
    </location>
</feature>
<dbReference type="InterPro" id="IPR014709">
    <property type="entry name" value="Glutathione_synthase_C_euk"/>
</dbReference>
<protein>
    <recommendedName>
        <fullName evidence="1">Glutathione synthetase</fullName>
        <shortName evidence="1">GSH-S</shortName>
        <ecNumber evidence="1">6.3.2.3</ecNumber>
    </recommendedName>
</protein>
<evidence type="ECO:0000256" key="1">
    <source>
        <dbReference type="PIRNR" id="PIRNR001558"/>
    </source>
</evidence>
<dbReference type="EC" id="6.3.2.3" evidence="1"/>
<keyword evidence="1 3" id="KW-0460">Magnesium</keyword>
<dbReference type="OrthoDB" id="2020073at2759"/>
<comment type="similarity">
    <text evidence="1">Belongs to the eukaryotic GSH synthase family.</text>
</comment>
<keyword evidence="1" id="KW-0317">Glutathione biosynthesis</keyword>
<dbReference type="GO" id="GO:0005829">
    <property type="term" value="C:cytosol"/>
    <property type="evidence" value="ECO:0007669"/>
    <property type="project" value="TreeGrafter"/>
</dbReference>
<feature type="binding site" evidence="2">
    <location>
        <position position="580"/>
    </location>
    <ligand>
        <name>ATP</name>
        <dbReference type="ChEBI" id="CHEBI:30616"/>
    </ligand>
</feature>
<dbReference type="Pfam" id="PF03917">
    <property type="entry name" value="GSH_synth_ATP"/>
    <property type="match status" value="1"/>
</dbReference>
<comment type="cofactor">
    <cofactor evidence="1 3">
        <name>Mg(2+)</name>
        <dbReference type="ChEBI" id="CHEBI:18420"/>
    </cofactor>
    <text evidence="1 3">Binds 1 Mg(2+) ion per subunit.</text>
</comment>
<dbReference type="Gene3D" id="3.30.1490.50">
    <property type="match status" value="1"/>
</dbReference>
<dbReference type="InterPro" id="IPR037013">
    <property type="entry name" value="GSH-S_sub-bd_sf"/>
</dbReference>
<name>A0A976M3P7_THEOR</name>
<evidence type="ECO:0000256" key="3">
    <source>
        <dbReference type="PIRSR" id="PIRSR001558-2"/>
    </source>
</evidence>
<dbReference type="AlphaFoldDB" id="A0A976M3P7"/>
<gene>
    <name evidence="5" type="ORF">MACJ_000219</name>
</gene>
<dbReference type="InterPro" id="IPR016185">
    <property type="entry name" value="PreATP-grasp_dom_sf"/>
</dbReference>
<dbReference type="GO" id="GO:0043295">
    <property type="term" value="F:glutathione binding"/>
    <property type="evidence" value="ECO:0007669"/>
    <property type="project" value="UniProtKB-UniRule"/>
</dbReference>
<dbReference type="PANTHER" id="PTHR11130:SF0">
    <property type="entry name" value="GLUTATHIONE SYNTHETASE"/>
    <property type="match status" value="1"/>
</dbReference>
<comment type="pathway">
    <text evidence="1">Sulfur metabolism; glutathione biosynthesis; glutathione from L-cysteine and L-glutamate: step 2/2.</text>
</comment>
<feature type="binding site" evidence="3">
    <location>
        <position position="518"/>
    </location>
    <ligand>
        <name>Mg(2+)</name>
        <dbReference type="ChEBI" id="CHEBI:18420"/>
    </ligand>
</feature>
<feature type="binding site" evidence="2">
    <location>
        <position position="607"/>
    </location>
    <ligand>
        <name>ATP</name>
        <dbReference type="ChEBI" id="CHEBI:30616"/>
    </ligand>
</feature>
<dbReference type="PIRSF" id="PIRSF001558">
    <property type="entry name" value="GSHase"/>
    <property type="match status" value="1"/>
</dbReference>